<comment type="caution">
    <text evidence="5">The sequence shown here is derived from an EMBL/GenBank/DDBJ whole genome shotgun (WGS) entry which is preliminary data.</text>
</comment>
<dbReference type="GO" id="GO:0000724">
    <property type="term" value="P:double-strand break repair via homologous recombination"/>
    <property type="evidence" value="ECO:0007669"/>
    <property type="project" value="TreeGrafter"/>
</dbReference>
<evidence type="ECO:0000256" key="1">
    <source>
        <dbReference type="ARBA" id="ARBA00005446"/>
    </source>
</evidence>
<gene>
    <name evidence="5" type="ORF">JVT61DRAFT_4263</name>
</gene>
<reference evidence="5" key="1">
    <citation type="submission" date="2021-03" db="EMBL/GenBank/DDBJ databases">
        <title>Evolutionary innovations through gain and loss of genes in the ectomycorrhizal Boletales.</title>
        <authorList>
            <person name="Wu G."/>
            <person name="Miyauchi S."/>
            <person name="Morin E."/>
            <person name="Yang Z.-L."/>
            <person name="Xu J."/>
            <person name="Martin F.M."/>
        </authorList>
    </citation>
    <scope>NUCLEOTIDE SEQUENCE</scope>
    <source>
        <strain evidence="5">BR01</strain>
    </source>
</reference>
<evidence type="ECO:0000313" key="5">
    <source>
        <dbReference type="EMBL" id="KAG6374249.1"/>
    </source>
</evidence>
<dbReference type="PANTHER" id="PTHR13710">
    <property type="entry name" value="DNA HELICASE RECQ FAMILY MEMBER"/>
    <property type="match status" value="1"/>
</dbReference>
<sequence>MVTQTKEQTLQSCAVRLLNHHSFHSLADRGIVFCDTVDDATTLANLINAPFYVGPMDGEARSTALRRWRSGHSRWLCATSAFAQGVDYGHVTYVLHYRVPKHMTLFAQQSGRLARREGVVGVSHLLYSDPPTRRDSADVDLGGFNAIVDLTTKAQCRRLSMTAFLDATQSNCNMLGPCQLCDFCARQKIPFPPAHHPRPLPEVPANHSRTFDTPATGSRPQMFSNALVPSVSALPRPDATRRPVVSNISSSSTNVSHVSTHRDIPAASLSSKFQKEANVSRFLQESEGMCILHILAGDVASHRLFTCPIYSTFSSPYIRFRSNIRYTRTGICYRCAVLTSDRFNHPNRSKTDDVPCKFDDILKPLAFAIFSIPEIRDVVLPAAGVQSPELVSSDDYAKWLGTVPAGPQALFNIWEVCHAYVHLTDNNGVPTVSVDDILRAFAR</sequence>
<comment type="similarity">
    <text evidence="1">Belongs to the helicase family. RecQ subfamily.</text>
</comment>
<dbReference type="PANTHER" id="PTHR13710:SF154">
    <property type="entry name" value="RECQ HELICASE, PUTATIVE (AFU_ORTHOLOGUE AFUA_6G14720)-RELATED"/>
    <property type="match status" value="1"/>
</dbReference>
<feature type="domain" description="Helicase C-terminal" evidence="4">
    <location>
        <begin position="16"/>
        <end position="165"/>
    </location>
</feature>
<dbReference type="EMBL" id="JAGFBS010000018">
    <property type="protein sequence ID" value="KAG6374249.1"/>
    <property type="molecule type" value="Genomic_DNA"/>
</dbReference>
<keyword evidence="6" id="KW-1185">Reference proteome</keyword>
<evidence type="ECO:0000256" key="3">
    <source>
        <dbReference type="ARBA" id="ARBA00034808"/>
    </source>
</evidence>
<dbReference type="InterPro" id="IPR001650">
    <property type="entry name" value="Helicase_C-like"/>
</dbReference>
<protein>
    <recommendedName>
        <fullName evidence="3">DNA 3'-5' helicase</fullName>
        <ecNumber evidence="3">5.6.2.4</ecNumber>
    </recommendedName>
</protein>
<dbReference type="SUPFAM" id="SSF52540">
    <property type="entry name" value="P-loop containing nucleoside triphosphate hydrolases"/>
    <property type="match status" value="1"/>
</dbReference>
<dbReference type="AlphaFoldDB" id="A0A8I2YLT1"/>
<dbReference type="SMART" id="SM00490">
    <property type="entry name" value="HELICc"/>
    <property type="match status" value="1"/>
</dbReference>
<name>A0A8I2YLT1_9AGAM</name>
<dbReference type="InterPro" id="IPR027417">
    <property type="entry name" value="P-loop_NTPase"/>
</dbReference>
<dbReference type="OrthoDB" id="2686241at2759"/>
<evidence type="ECO:0000256" key="2">
    <source>
        <dbReference type="ARBA" id="ARBA00034617"/>
    </source>
</evidence>
<dbReference type="GO" id="GO:0009378">
    <property type="term" value="F:four-way junction helicase activity"/>
    <property type="evidence" value="ECO:0007669"/>
    <property type="project" value="TreeGrafter"/>
</dbReference>
<evidence type="ECO:0000313" key="6">
    <source>
        <dbReference type="Proteomes" id="UP000683000"/>
    </source>
</evidence>
<organism evidence="5 6">
    <name type="scientific">Boletus reticuloceps</name>
    <dbReference type="NCBI Taxonomy" id="495285"/>
    <lineage>
        <taxon>Eukaryota</taxon>
        <taxon>Fungi</taxon>
        <taxon>Dikarya</taxon>
        <taxon>Basidiomycota</taxon>
        <taxon>Agaricomycotina</taxon>
        <taxon>Agaricomycetes</taxon>
        <taxon>Agaricomycetidae</taxon>
        <taxon>Boletales</taxon>
        <taxon>Boletineae</taxon>
        <taxon>Boletaceae</taxon>
        <taxon>Boletoideae</taxon>
        <taxon>Boletus</taxon>
    </lineage>
</organism>
<evidence type="ECO:0000259" key="4">
    <source>
        <dbReference type="PROSITE" id="PS51194"/>
    </source>
</evidence>
<proteinExistence type="inferred from homology"/>
<dbReference type="Gene3D" id="3.40.50.300">
    <property type="entry name" value="P-loop containing nucleotide triphosphate hydrolases"/>
    <property type="match status" value="1"/>
</dbReference>
<accession>A0A8I2YLT1</accession>
<dbReference type="GO" id="GO:0005737">
    <property type="term" value="C:cytoplasm"/>
    <property type="evidence" value="ECO:0007669"/>
    <property type="project" value="TreeGrafter"/>
</dbReference>
<dbReference type="PROSITE" id="PS51194">
    <property type="entry name" value="HELICASE_CTER"/>
    <property type="match status" value="1"/>
</dbReference>
<dbReference type="GO" id="GO:0005694">
    <property type="term" value="C:chromosome"/>
    <property type="evidence" value="ECO:0007669"/>
    <property type="project" value="TreeGrafter"/>
</dbReference>
<dbReference type="Pfam" id="PF00271">
    <property type="entry name" value="Helicase_C"/>
    <property type="match status" value="1"/>
</dbReference>
<comment type="catalytic activity">
    <reaction evidence="2">
        <text>Couples ATP hydrolysis with the unwinding of duplex DNA by translocating in the 3'-5' direction.</text>
        <dbReference type="EC" id="5.6.2.4"/>
    </reaction>
</comment>
<dbReference type="EC" id="5.6.2.4" evidence="3"/>
<dbReference type="GO" id="GO:0043138">
    <property type="term" value="F:3'-5' DNA helicase activity"/>
    <property type="evidence" value="ECO:0007669"/>
    <property type="project" value="UniProtKB-EC"/>
</dbReference>
<dbReference type="Proteomes" id="UP000683000">
    <property type="component" value="Unassembled WGS sequence"/>
</dbReference>